<protein>
    <submittedName>
        <fullName evidence="1">Uncharacterized protein</fullName>
    </submittedName>
</protein>
<comment type="caution">
    <text evidence="1">The sequence shown here is derived from an EMBL/GenBank/DDBJ whole genome shotgun (WGS) entry which is preliminary data.</text>
</comment>
<dbReference type="InterPro" id="IPR013783">
    <property type="entry name" value="Ig-like_fold"/>
</dbReference>
<gene>
    <name evidence="1" type="ORF">S12H4_15170</name>
</gene>
<name>X1T4E3_9ZZZZ</name>
<proteinExistence type="predicted"/>
<dbReference type="Gene3D" id="2.60.40.10">
    <property type="entry name" value="Immunoglobulins"/>
    <property type="match status" value="1"/>
</dbReference>
<organism evidence="1">
    <name type="scientific">marine sediment metagenome</name>
    <dbReference type="NCBI Taxonomy" id="412755"/>
    <lineage>
        <taxon>unclassified sequences</taxon>
        <taxon>metagenomes</taxon>
        <taxon>ecological metagenomes</taxon>
    </lineage>
</organism>
<dbReference type="EMBL" id="BARW01007271">
    <property type="protein sequence ID" value="GAI86271.1"/>
    <property type="molecule type" value="Genomic_DNA"/>
</dbReference>
<accession>X1T4E3</accession>
<evidence type="ECO:0000313" key="1">
    <source>
        <dbReference type="EMBL" id="GAI86271.1"/>
    </source>
</evidence>
<reference evidence="1" key="1">
    <citation type="journal article" date="2014" name="Front. Microbiol.">
        <title>High frequency of phylogenetically diverse reductive dehalogenase-homologous genes in deep subseafloor sedimentary metagenomes.</title>
        <authorList>
            <person name="Kawai M."/>
            <person name="Futagami T."/>
            <person name="Toyoda A."/>
            <person name="Takaki Y."/>
            <person name="Nishi S."/>
            <person name="Hori S."/>
            <person name="Arai W."/>
            <person name="Tsubouchi T."/>
            <person name="Morono Y."/>
            <person name="Uchiyama I."/>
            <person name="Ito T."/>
            <person name="Fujiyama A."/>
            <person name="Inagaki F."/>
            <person name="Takami H."/>
        </authorList>
    </citation>
    <scope>NUCLEOTIDE SEQUENCE</scope>
    <source>
        <strain evidence="1">Expedition CK06-06</strain>
    </source>
</reference>
<dbReference type="AlphaFoldDB" id="X1T4E3"/>
<sequence>MNKAKKIIYIVIGVLVFVLVMQVVAADKYKALVQVIEEEGKMGVNPLTDKLDFGDLNRESTAIRYVTIENNGGMKNYIMIWKFGGISELIDISKNNFTIEPGEKERLEFQIVIPVSAENKYYNGSVWIFKIPQVW</sequence>